<organism evidence="4 5">
    <name type="scientific">Paenibacillus zeirhizosphaerae</name>
    <dbReference type="NCBI Taxonomy" id="2987519"/>
    <lineage>
        <taxon>Bacteria</taxon>
        <taxon>Bacillati</taxon>
        <taxon>Bacillota</taxon>
        <taxon>Bacilli</taxon>
        <taxon>Bacillales</taxon>
        <taxon>Paenibacillaceae</taxon>
        <taxon>Paenibacillus</taxon>
    </lineage>
</organism>
<keyword evidence="3" id="KW-0949">S-adenosyl-L-methionine</keyword>
<keyword evidence="5" id="KW-1185">Reference proteome</keyword>
<dbReference type="SUPFAM" id="SSF53335">
    <property type="entry name" value="S-adenosyl-L-methionine-dependent methyltransferases"/>
    <property type="match status" value="1"/>
</dbReference>
<dbReference type="EMBL" id="JAPCKK010000015">
    <property type="protein sequence ID" value="MDP4097046.1"/>
    <property type="molecule type" value="Genomic_DNA"/>
</dbReference>
<comment type="caution">
    <text evidence="4">The sequence shown here is derived from an EMBL/GenBank/DDBJ whole genome shotgun (WGS) entry which is preliminary data.</text>
</comment>
<dbReference type="RefSeq" id="WP_305754675.1">
    <property type="nucleotide sequence ID" value="NZ_JAPCKK010000015.1"/>
</dbReference>
<evidence type="ECO:0000256" key="2">
    <source>
        <dbReference type="ARBA" id="ARBA00022679"/>
    </source>
</evidence>
<gene>
    <name evidence="4" type="ORF">OIN60_09715</name>
</gene>
<accession>A0ABT9FR99</accession>
<reference evidence="4 5" key="1">
    <citation type="submission" date="2022-10" db="EMBL/GenBank/DDBJ databases">
        <title>Paenibacillus description and whole genome data of maize root bacterial community.</title>
        <authorList>
            <person name="Marton D."/>
            <person name="Farkas M."/>
            <person name="Cserhati M."/>
        </authorList>
    </citation>
    <scope>NUCLEOTIDE SEQUENCE [LARGE SCALE GENOMIC DNA]</scope>
    <source>
        <strain evidence="4 5">P96</strain>
    </source>
</reference>
<dbReference type="InterPro" id="IPR029063">
    <property type="entry name" value="SAM-dependent_MTases_sf"/>
</dbReference>
<dbReference type="Proteomes" id="UP001241848">
    <property type="component" value="Unassembled WGS sequence"/>
</dbReference>
<proteinExistence type="predicted"/>
<dbReference type="InterPro" id="IPR050362">
    <property type="entry name" value="Cation-dep_OMT"/>
</dbReference>
<name>A0ABT9FR99_9BACL</name>
<evidence type="ECO:0000313" key="4">
    <source>
        <dbReference type="EMBL" id="MDP4097046.1"/>
    </source>
</evidence>
<dbReference type="InterPro" id="IPR002935">
    <property type="entry name" value="SAM_O-MeTrfase"/>
</dbReference>
<keyword evidence="2" id="KW-0808">Transferase</keyword>
<keyword evidence="1" id="KW-0489">Methyltransferase</keyword>
<evidence type="ECO:0000256" key="1">
    <source>
        <dbReference type="ARBA" id="ARBA00022603"/>
    </source>
</evidence>
<dbReference type="Gene3D" id="3.40.50.150">
    <property type="entry name" value="Vaccinia Virus protein VP39"/>
    <property type="match status" value="1"/>
</dbReference>
<dbReference type="Pfam" id="PF01596">
    <property type="entry name" value="Methyltransf_3"/>
    <property type="match status" value="1"/>
</dbReference>
<protein>
    <submittedName>
        <fullName evidence="4">O-methyltransferase</fullName>
    </submittedName>
</protein>
<evidence type="ECO:0000256" key="3">
    <source>
        <dbReference type="ARBA" id="ARBA00022691"/>
    </source>
</evidence>
<dbReference type="PANTHER" id="PTHR10509">
    <property type="entry name" value="O-METHYLTRANSFERASE-RELATED"/>
    <property type="match status" value="1"/>
</dbReference>
<dbReference type="PROSITE" id="PS51682">
    <property type="entry name" value="SAM_OMT_I"/>
    <property type="match status" value="1"/>
</dbReference>
<sequence>MSQSNTWTKVDEYIGDKLITHDSILEQVLEANRKAYLPAIEVSPSQGKLLSLLAQMAGATRILEIGTLGGYSTIWMARTLPANGKIVTLELDPHNAQVARANFALAGLEEKVDLRLGNALEQLAQLDQEGTESFDLIFIDADKPNNPAYLRWALHFSHPGTVIIGDNVIREGEIINKHSTDPRIHGVRAFYDLLAEEPRINATAIQTVGSKGYDGFVLGLVTRTQGRE</sequence>
<evidence type="ECO:0000313" key="5">
    <source>
        <dbReference type="Proteomes" id="UP001241848"/>
    </source>
</evidence>
<dbReference type="CDD" id="cd02440">
    <property type="entry name" value="AdoMet_MTases"/>
    <property type="match status" value="1"/>
</dbReference>
<dbReference type="PANTHER" id="PTHR10509:SF14">
    <property type="entry name" value="CAFFEOYL-COA O-METHYLTRANSFERASE 3-RELATED"/>
    <property type="match status" value="1"/>
</dbReference>